<keyword evidence="2" id="KW-1185">Reference proteome</keyword>
<gene>
    <name evidence="1" type="ORF">L1987_52704</name>
</gene>
<proteinExistence type="predicted"/>
<reference evidence="1 2" key="2">
    <citation type="journal article" date="2022" name="Mol. Ecol. Resour.">
        <title>The genomes of chicory, endive, great burdock and yacon provide insights into Asteraceae paleo-polyploidization history and plant inulin production.</title>
        <authorList>
            <person name="Fan W."/>
            <person name="Wang S."/>
            <person name="Wang H."/>
            <person name="Wang A."/>
            <person name="Jiang F."/>
            <person name="Liu H."/>
            <person name="Zhao H."/>
            <person name="Xu D."/>
            <person name="Zhang Y."/>
        </authorList>
    </citation>
    <scope>NUCLEOTIDE SEQUENCE [LARGE SCALE GENOMIC DNA]</scope>
    <source>
        <strain evidence="2">cv. Yunnan</strain>
        <tissue evidence="1">Leaves</tissue>
    </source>
</reference>
<evidence type="ECO:0000313" key="2">
    <source>
        <dbReference type="Proteomes" id="UP001056120"/>
    </source>
</evidence>
<sequence>MVDYCVHEFKKKEKKDISKSARAMGRLKVAREKAKRDLSSTTRTSIEVDCLDDGIDFSMKFTRAKFEELNAGKPLCKSINADEAVAYGAAVLAANLSGNGNKDVKDLILLDVTPLSLGITIKERYMSVIIPRNTPIPARKERFYVTLADNQLSFNVSVYQGKVGMKVCFSIDANGILDVSAVLPSTGNKGSIVIAGSGNVSKNDIEKMLKKAKYC</sequence>
<name>A0ACB9ETA8_9ASTR</name>
<dbReference type="Proteomes" id="UP001056120">
    <property type="component" value="Linkage Group LG17"/>
</dbReference>
<accession>A0ACB9ETA8</accession>
<reference evidence="2" key="1">
    <citation type="journal article" date="2022" name="Mol. Ecol. Resour.">
        <title>The genomes of chicory, endive, great burdock and yacon provide insights into Asteraceae palaeo-polyploidization history and plant inulin production.</title>
        <authorList>
            <person name="Fan W."/>
            <person name="Wang S."/>
            <person name="Wang H."/>
            <person name="Wang A."/>
            <person name="Jiang F."/>
            <person name="Liu H."/>
            <person name="Zhao H."/>
            <person name="Xu D."/>
            <person name="Zhang Y."/>
        </authorList>
    </citation>
    <scope>NUCLEOTIDE SEQUENCE [LARGE SCALE GENOMIC DNA]</scope>
    <source>
        <strain evidence="2">cv. Yunnan</strain>
    </source>
</reference>
<comment type="caution">
    <text evidence="1">The sequence shown here is derived from an EMBL/GenBank/DDBJ whole genome shotgun (WGS) entry which is preliminary data.</text>
</comment>
<organism evidence="1 2">
    <name type="scientific">Smallanthus sonchifolius</name>
    <dbReference type="NCBI Taxonomy" id="185202"/>
    <lineage>
        <taxon>Eukaryota</taxon>
        <taxon>Viridiplantae</taxon>
        <taxon>Streptophyta</taxon>
        <taxon>Embryophyta</taxon>
        <taxon>Tracheophyta</taxon>
        <taxon>Spermatophyta</taxon>
        <taxon>Magnoliopsida</taxon>
        <taxon>eudicotyledons</taxon>
        <taxon>Gunneridae</taxon>
        <taxon>Pentapetalae</taxon>
        <taxon>asterids</taxon>
        <taxon>campanulids</taxon>
        <taxon>Asterales</taxon>
        <taxon>Asteraceae</taxon>
        <taxon>Asteroideae</taxon>
        <taxon>Heliantheae alliance</taxon>
        <taxon>Millerieae</taxon>
        <taxon>Smallanthus</taxon>
    </lineage>
</organism>
<evidence type="ECO:0000313" key="1">
    <source>
        <dbReference type="EMBL" id="KAI3762279.1"/>
    </source>
</evidence>
<protein>
    <submittedName>
        <fullName evidence="1">Uncharacterized protein</fullName>
    </submittedName>
</protein>
<dbReference type="EMBL" id="CM042034">
    <property type="protein sequence ID" value="KAI3762279.1"/>
    <property type="molecule type" value="Genomic_DNA"/>
</dbReference>